<gene>
    <name evidence="1" type="ORF">W911_02875</name>
</gene>
<dbReference type="RefSeq" id="WP_023785998.1">
    <property type="nucleotide sequence ID" value="NC_022997.1"/>
</dbReference>
<sequence length="143" mass="15681">MGARVIQLAEVRARRSNPTPVTPLGGDIGHADRFHFWSGASGQRYVHSVYSLLECPEVPVANFLLVRRDGSGHREVLAIGRLRHGSSSLNLAEIRLRGARLGANEVHVHLLAPSAEERRAVELDLRAGQADRADDTRIAATRH</sequence>
<accession>V5SA25</accession>
<organism evidence="1 2">
    <name type="scientific">Hyphomicrobium nitrativorans NL23</name>
    <dbReference type="NCBI Taxonomy" id="1029756"/>
    <lineage>
        <taxon>Bacteria</taxon>
        <taxon>Pseudomonadati</taxon>
        <taxon>Pseudomonadota</taxon>
        <taxon>Alphaproteobacteria</taxon>
        <taxon>Hyphomicrobiales</taxon>
        <taxon>Hyphomicrobiaceae</taxon>
        <taxon>Hyphomicrobium</taxon>
    </lineage>
</organism>
<proteinExistence type="predicted"/>
<evidence type="ECO:0000313" key="1">
    <source>
        <dbReference type="EMBL" id="AHB47591.1"/>
    </source>
</evidence>
<dbReference type="Proteomes" id="UP000018542">
    <property type="component" value="Chromosome"/>
</dbReference>
<evidence type="ECO:0000313" key="2">
    <source>
        <dbReference type="Proteomes" id="UP000018542"/>
    </source>
</evidence>
<reference evidence="1 2" key="1">
    <citation type="journal article" date="2014" name="Genome Announc.">
        <title>Complete Genome Sequence of Hyphomicrobium nitrativorans Strain NL23, a Denitrifying Bacterium Isolated from Biofilm of a Methanol-Fed Denitrification System Treating Seawater at the Montreal Biodome.</title>
        <authorList>
            <person name="Martineau C."/>
            <person name="Villeneuve C."/>
            <person name="Mauffrey F."/>
            <person name="Villemur R."/>
        </authorList>
    </citation>
    <scope>NUCLEOTIDE SEQUENCE [LARGE SCALE GENOMIC DNA]</scope>
    <source>
        <strain evidence="1">NL23</strain>
    </source>
</reference>
<dbReference type="KEGG" id="hni:W911_02875"/>
<dbReference type="OrthoDB" id="7870314at2"/>
<keyword evidence="2" id="KW-1185">Reference proteome</keyword>
<name>V5SA25_9HYPH</name>
<dbReference type="PATRIC" id="fig|1029756.8.peg.606"/>
<dbReference type="HOGENOM" id="CLU_150579_0_0_5"/>
<protein>
    <submittedName>
        <fullName evidence="1">Uncharacterized protein</fullName>
    </submittedName>
</protein>
<dbReference type="EMBL" id="CP006912">
    <property type="protein sequence ID" value="AHB47591.1"/>
    <property type="molecule type" value="Genomic_DNA"/>
</dbReference>
<dbReference type="AlphaFoldDB" id="V5SA25"/>